<dbReference type="OMA" id="AADMAYY"/>
<accession>A0A3B0JBQ0</accession>
<protein>
    <submittedName>
        <fullName evidence="3">Uncharacterized protein</fullName>
    </submittedName>
</protein>
<feature type="compositionally biased region" description="Basic and acidic residues" evidence="2">
    <location>
        <begin position="370"/>
        <end position="398"/>
    </location>
</feature>
<feature type="region of interest" description="Disordered" evidence="2">
    <location>
        <begin position="481"/>
        <end position="506"/>
    </location>
</feature>
<feature type="region of interest" description="Disordered" evidence="2">
    <location>
        <begin position="188"/>
        <end position="317"/>
    </location>
</feature>
<feature type="compositionally biased region" description="Low complexity" evidence="2">
    <location>
        <begin position="287"/>
        <end position="317"/>
    </location>
</feature>
<gene>
    <name evidence="3" type="ORF">DGUA_6G012678</name>
</gene>
<evidence type="ECO:0000313" key="4">
    <source>
        <dbReference type="Proteomes" id="UP000268350"/>
    </source>
</evidence>
<feature type="compositionally biased region" description="Low complexity" evidence="2">
    <location>
        <begin position="525"/>
        <end position="536"/>
    </location>
</feature>
<evidence type="ECO:0000256" key="1">
    <source>
        <dbReference type="SAM" id="Coils"/>
    </source>
</evidence>
<feature type="compositionally biased region" description="Low complexity" evidence="2">
    <location>
        <begin position="941"/>
        <end position="971"/>
    </location>
</feature>
<feature type="compositionally biased region" description="Low complexity" evidence="2">
    <location>
        <begin position="1017"/>
        <end position="1031"/>
    </location>
</feature>
<proteinExistence type="predicted"/>
<reference evidence="4" key="1">
    <citation type="submission" date="2018-01" db="EMBL/GenBank/DDBJ databases">
        <authorList>
            <person name="Alioto T."/>
            <person name="Alioto T."/>
        </authorList>
    </citation>
    <scope>NUCLEOTIDE SEQUENCE [LARGE SCALE GENOMIC DNA]</scope>
</reference>
<dbReference type="AlphaFoldDB" id="A0A3B0JBQ0"/>
<keyword evidence="4" id="KW-1185">Reference proteome</keyword>
<dbReference type="OrthoDB" id="7883902at2759"/>
<keyword evidence="1" id="KW-0175">Coiled coil</keyword>
<name>A0A3B0JBQ0_DROGU</name>
<feature type="region of interest" description="Disordered" evidence="2">
    <location>
        <begin position="522"/>
        <end position="541"/>
    </location>
</feature>
<feature type="region of interest" description="Disordered" evidence="2">
    <location>
        <begin position="895"/>
        <end position="924"/>
    </location>
</feature>
<feature type="region of interest" description="Disordered" evidence="2">
    <location>
        <begin position="1017"/>
        <end position="1056"/>
    </location>
</feature>
<dbReference type="EMBL" id="OUUW01000004">
    <property type="protein sequence ID" value="SPP79774.1"/>
    <property type="molecule type" value="Genomic_DNA"/>
</dbReference>
<feature type="region of interest" description="Disordered" evidence="2">
    <location>
        <begin position="356"/>
        <end position="453"/>
    </location>
</feature>
<feature type="compositionally biased region" description="Polar residues" evidence="2">
    <location>
        <begin position="422"/>
        <end position="440"/>
    </location>
</feature>
<feature type="region of interest" description="Disordered" evidence="2">
    <location>
        <begin position="936"/>
        <end position="973"/>
    </location>
</feature>
<evidence type="ECO:0000256" key="2">
    <source>
        <dbReference type="SAM" id="MobiDB-lite"/>
    </source>
</evidence>
<dbReference type="Proteomes" id="UP000268350">
    <property type="component" value="Unassembled WGS sequence"/>
</dbReference>
<feature type="coiled-coil region" evidence="1">
    <location>
        <begin position="551"/>
        <end position="578"/>
    </location>
</feature>
<evidence type="ECO:0000313" key="3">
    <source>
        <dbReference type="EMBL" id="SPP79774.1"/>
    </source>
</evidence>
<organism evidence="3 4">
    <name type="scientific">Drosophila guanche</name>
    <name type="common">Fruit fly</name>
    <dbReference type="NCBI Taxonomy" id="7266"/>
    <lineage>
        <taxon>Eukaryota</taxon>
        <taxon>Metazoa</taxon>
        <taxon>Ecdysozoa</taxon>
        <taxon>Arthropoda</taxon>
        <taxon>Hexapoda</taxon>
        <taxon>Insecta</taxon>
        <taxon>Pterygota</taxon>
        <taxon>Neoptera</taxon>
        <taxon>Endopterygota</taxon>
        <taxon>Diptera</taxon>
        <taxon>Brachycera</taxon>
        <taxon>Muscomorpha</taxon>
        <taxon>Ephydroidea</taxon>
        <taxon>Drosophilidae</taxon>
        <taxon>Drosophila</taxon>
        <taxon>Sophophora</taxon>
    </lineage>
</organism>
<feature type="compositionally biased region" description="Low complexity" evidence="2">
    <location>
        <begin position="203"/>
        <end position="262"/>
    </location>
</feature>
<feature type="compositionally biased region" description="Basic residues" evidence="2">
    <location>
        <begin position="263"/>
        <end position="274"/>
    </location>
</feature>
<dbReference type="STRING" id="7266.A0A3B0JBQ0"/>
<sequence length="1056" mass="113433">MPLNDALATTGAAGIIYAENGTKHKTMTNSSKADLMTGGGGGGVSGGGALFGGAGVSLASLQGQKWTQVFDMEKMIKQLRTAEKAYLRGGGGKATGTGTGSDQTKLHVQRLNAADMAYYDIVPKLATRDLVVCNTCNGSYTKAGFQNHIALQHPAIWEATSNKLNPLTTATGDNSTANSQDTAAAAAAGGDNLAGGSPTETLSASTLSSCSNGSSSSASQHTAANATSSSSSSSSSRHKSSSSSSKSSSSSSKGSSGTSSSRSRSKSSKNRHHSSPAPAPELKEKTSSSSSKKSSSSSSSAIAAPPAAAAAATSGVSGSIKEEFAPAPITVFSSSSNSSCSLPPSELVAGVGLSVNYSPANHQQPGVAADADKQPELQPKKKLKVSSDHRTKASKDKPLASQYEQQQQQQQQVGLMSELDQAVSSITGQVASQEASQQQPTEEEELPLASTTDENSISLTLDEMLDSKLINEILKNFDESALDTSQQQQQQQQQTNGTPQHAAQATKRLRYDDVAAEMGEEYMYQQQQQQQSNQQQVYGEDNQSQLTTIDAMQLQQLIYQQQLQLEQAERQKQELPEELQASANGQQQQQQQQFSVYNVQSLTDDAEVQQQQQQQQDVQVQQQQQQLDEHMILPSIIYEITDTNQVSVLEQQKVIAEFLTQAGYENVDVNVLQAATGGAAAQAAAGTTDVSQLNDDFNDFDFTKLETVSDTTTSNTTTTTKTVKLEATNSQPQSFIKQQTLIHAKCHEESYFNVMHYSGQPRPLAMNTFGLVKLPNGLGATLRKNLLTTRKANNSLLSLNGSTLGVVGQLARPPPPAPHANNYTALNNGSATGLLVKNAAAAAGKTIYAQKSSVIAQDRLRCNKRTLVPSRLEAGKGLMTAKRLNELLLGKAVKKEKQMDNEEPEQQQLKEELEQQQQQQPDHKLTHSFYEKRRKLLAKSQQQQQSPKRQPQQQQQQQQPQYLQPQQQQEQVLRQRSPNFSLPLQNNSNVGQNSQPLLKKQLLRTLSDSSSNILAIANNSGNNNTPNANSNPWKSQNSTPGGGNTPSSSDLMRVFV</sequence>